<dbReference type="RefSeq" id="WP_054286290.1">
    <property type="nucleotide sequence ID" value="NZ_CYHA01000001.1"/>
</dbReference>
<evidence type="ECO:0000313" key="3">
    <source>
        <dbReference type="Proteomes" id="UP000243535"/>
    </source>
</evidence>
<dbReference type="AlphaFoldDB" id="A0A0K6GTV1"/>
<proteinExistence type="predicted"/>
<dbReference type="OrthoDB" id="9780392at2"/>
<dbReference type="Pfam" id="PF01814">
    <property type="entry name" value="Hemerythrin"/>
    <property type="match status" value="1"/>
</dbReference>
<gene>
    <name evidence="2" type="ORF">Ga0061063_0836</name>
</gene>
<dbReference type="InterPro" id="IPR012312">
    <property type="entry name" value="Hemerythrin-like"/>
</dbReference>
<dbReference type="STRING" id="375574.GCA_001418035_00635"/>
<keyword evidence="3" id="KW-1185">Reference proteome</keyword>
<reference evidence="3" key="1">
    <citation type="submission" date="2015-08" db="EMBL/GenBank/DDBJ databases">
        <authorList>
            <person name="Varghese N."/>
        </authorList>
    </citation>
    <scope>NUCLEOTIDE SEQUENCE [LARGE SCALE GENOMIC DNA]</scope>
    <source>
        <strain evidence="3">DSM 17901</strain>
    </source>
</reference>
<evidence type="ECO:0000313" key="2">
    <source>
        <dbReference type="EMBL" id="CUA81988.1"/>
    </source>
</evidence>
<dbReference type="Proteomes" id="UP000243535">
    <property type="component" value="Unassembled WGS sequence"/>
</dbReference>
<dbReference type="EMBL" id="CYHA01000001">
    <property type="protein sequence ID" value="CUA81988.1"/>
    <property type="molecule type" value="Genomic_DNA"/>
</dbReference>
<evidence type="ECO:0000259" key="1">
    <source>
        <dbReference type="Pfam" id="PF01814"/>
    </source>
</evidence>
<accession>A0A0K6GTV1</accession>
<sequence>MLTLDALNRPGPSFDEPLEMLVACHDKIRQFCTQLERLPTYIAEHGVNDAVRTTIDGVVRYFDQAGPAHHLDEEEELFPILLARVPDAAPKLEQLSGEHGYLHSRWNAIRDELLALKNGDISAISRIEVAEFTRLYREHAAIEEAWMIPIAATVLTDEEKRAAGHRMAARRQAPHA</sequence>
<feature type="domain" description="Hemerythrin-like" evidence="1">
    <location>
        <begin position="17"/>
        <end position="150"/>
    </location>
</feature>
<name>A0A0K6GTV1_9NEIS</name>
<dbReference type="Gene3D" id="1.20.120.520">
    <property type="entry name" value="nmb1532 protein domain like"/>
    <property type="match status" value="1"/>
</dbReference>
<organism evidence="2 3">
    <name type="scientific">Gulbenkiania indica</name>
    <dbReference type="NCBI Taxonomy" id="375574"/>
    <lineage>
        <taxon>Bacteria</taxon>
        <taxon>Pseudomonadati</taxon>
        <taxon>Pseudomonadota</taxon>
        <taxon>Betaproteobacteria</taxon>
        <taxon>Neisseriales</taxon>
        <taxon>Chromobacteriaceae</taxon>
        <taxon>Gulbenkiania</taxon>
    </lineage>
</organism>
<dbReference type="CDD" id="cd12108">
    <property type="entry name" value="Hr-like"/>
    <property type="match status" value="1"/>
</dbReference>
<protein>
    <submittedName>
        <fullName evidence="2">Hemerythrin-like domain</fullName>
    </submittedName>
</protein>